<accession>A0A1J8Q2F0</accession>
<dbReference type="PANTHER" id="PTHR22761">
    <property type="entry name" value="CHARGED MULTIVESICULAR BODY PROTEIN"/>
    <property type="match status" value="1"/>
</dbReference>
<reference evidence="2 3" key="1">
    <citation type="submission" date="2016-03" db="EMBL/GenBank/DDBJ databases">
        <title>Comparative genomics of the ectomycorrhizal sister species Rhizopogon vinicolor and Rhizopogon vesiculosus (Basidiomycota: Boletales) reveals a divergence of the mating type B locus.</title>
        <authorList>
            <person name="Mujic A.B."/>
            <person name="Kuo A."/>
            <person name="Tritt A."/>
            <person name="Lipzen A."/>
            <person name="Chen C."/>
            <person name="Johnson J."/>
            <person name="Sharma A."/>
            <person name="Barry K."/>
            <person name="Grigoriev I.V."/>
            <person name="Spatafora J.W."/>
        </authorList>
    </citation>
    <scope>NUCLEOTIDE SEQUENCE [LARGE SCALE GENOMIC DNA]</scope>
    <source>
        <strain evidence="2 3">AM-OR11-056</strain>
    </source>
</reference>
<dbReference type="GO" id="GO:0000815">
    <property type="term" value="C:ESCRT III complex"/>
    <property type="evidence" value="ECO:0007669"/>
    <property type="project" value="TreeGrafter"/>
</dbReference>
<dbReference type="STRING" id="180088.A0A1J8Q2F0"/>
<dbReference type="GO" id="GO:0009898">
    <property type="term" value="C:cytoplasmic side of plasma membrane"/>
    <property type="evidence" value="ECO:0007669"/>
    <property type="project" value="TreeGrafter"/>
</dbReference>
<evidence type="ECO:0008006" key="4">
    <source>
        <dbReference type="Google" id="ProtNLM"/>
    </source>
</evidence>
<evidence type="ECO:0000256" key="1">
    <source>
        <dbReference type="SAM" id="Coils"/>
    </source>
</evidence>
<dbReference type="GO" id="GO:0005771">
    <property type="term" value="C:multivesicular body"/>
    <property type="evidence" value="ECO:0007669"/>
    <property type="project" value="TreeGrafter"/>
</dbReference>
<evidence type="ECO:0000313" key="3">
    <source>
        <dbReference type="Proteomes" id="UP000183567"/>
    </source>
</evidence>
<dbReference type="InterPro" id="IPR005024">
    <property type="entry name" value="Snf7_fam"/>
</dbReference>
<sequence length="449" mass="49729">MALPTNLSSVALPALPTYASASKSRLQSLYSDIHRQKHSNPSSFHTHVDWWHRTLKDFISRGWQGHDGSDGTSNKLVLGARRALVDKLRYEGVGKPLGLGTTIVRLHAAFSVYDPGWLPYRVASFVVGKPLWWAMEQLDIVRSEDSYTETEMWKKIEGDYVMLGLVEQAADTLEKLRDGAGISPADNLYTTEGFRREFGAAVIPGVALSETDIKVLIRYLERERRVVVQNGDLIKFVTADHEREITAVDRGILELKTAVTNLREQVDSIQNKIDQTTSKISNALRQQRKSIALAELRFKKHLEDLLSKRLGSLHNLESTLISVETAASDVEIMKTYESSTATLKAILSHPSLQRDKIEETMDALAASTADAREIDDAIRMGGDMAAAEAGIDDTELEAELNALVEETEKERAEAVEQAVLEKLRGIEARTPEGTSVQVGAVPERVAEVA</sequence>
<keyword evidence="1" id="KW-0175">Coiled coil</keyword>
<proteinExistence type="predicted"/>
<dbReference type="PANTHER" id="PTHR22761:SF96">
    <property type="entry name" value="BCDNA.GH08385"/>
    <property type="match status" value="1"/>
</dbReference>
<dbReference type="EMBL" id="LVVM01006504">
    <property type="protein sequence ID" value="OJA07905.1"/>
    <property type="molecule type" value="Genomic_DNA"/>
</dbReference>
<gene>
    <name evidence="2" type="ORF">AZE42_02751</name>
</gene>
<dbReference type="Pfam" id="PF03357">
    <property type="entry name" value="Snf7"/>
    <property type="match status" value="1"/>
</dbReference>
<comment type="caution">
    <text evidence="2">The sequence shown here is derived from an EMBL/GenBank/DDBJ whole genome shotgun (WGS) entry which is preliminary data.</text>
</comment>
<dbReference type="AlphaFoldDB" id="A0A1J8Q2F0"/>
<dbReference type="OrthoDB" id="10250120at2759"/>
<organism evidence="2 3">
    <name type="scientific">Rhizopogon vesiculosus</name>
    <dbReference type="NCBI Taxonomy" id="180088"/>
    <lineage>
        <taxon>Eukaryota</taxon>
        <taxon>Fungi</taxon>
        <taxon>Dikarya</taxon>
        <taxon>Basidiomycota</taxon>
        <taxon>Agaricomycotina</taxon>
        <taxon>Agaricomycetes</taxon>
        <taxon>Agaricomycetidae</taxon>
        <taxon>Boletales</taxon>
        <taxon>Suillineae</taxon>
        <taxon>Rhizopogonaceae</taxon>
        <taxon>Rhizopogon</taxon>
    </lineage>
</organism>
<name>A0A1J8Q2F0_9AGAM</name>
<dbReference type="Proteomes" id="UP000183567">
    <property type="component" value="Unassembled WGS sequence"/>
</dbReference>
<protein>
    <recommendedName>
        <fullName evidence="4">Snf7-domain-containing protein</fullName>
    </recommendedName>
</protein>
<evidence type="ECO:0000313" key="2">
    <source>
        <dbReference type="EMBL" id="OJA07905.1"/>
    </source>
</evidence>
<dbReference type="GO" id="GO:0006900">
    <property type="term" value="P:vesicle budding from membrane"/>
    <property type="evidence" value="ECO:0007669"/>
    <property type="project" value="TreeGrafter"/>
</dbReference>
<dbReference type="GO" id="GO:0032511">
    <property type="term" value="P:late endosome to vacuole transport via multivesicular body sorting pathway"/>
    <property type="evidence" value="ECO:0007669"/>
    <property type="project" value="TreeGrafter"/>
</dbReference>
<keyword evidence="3" id="KW-1185">Reference proteome</keyword>
<feature type="coiled-coil region" evidence="1">
    <location>
        <begin position="252"/>
        <end position="286"/>
    </location>
</feature>
<dbReference type="Gene3D" id="1.10.287.1060">
    <property type="entry name" value="ESAT-6-like"/>
    <property type="match status" value="1"/>
</dbReference>